<evidence type="ECO:0000256" key="4">
    <source>
        <dbReference type="ARBA" id="ARBA00022705"/>
    </source>
</evidence>
<sequence length="154" mass="16588">MQPRLIVAAALVWLGPHRLLVQRRPAGARHGAGALELPGGKVEPGESPRAALRRELVEEWGPAAAELPIGPVAEVLHHVYPGPGPEVLLVVYHVDAGAWQNTEWLAALRLEADAAVVGHDLESLPVAEFLAADREFIDDVRAGRVQPPTLPFRP</sequence>
<dbReference type="InterPro" id="IPR047127">
    <property type="entry name" value="MutT-like"/>
</dbReference>
<keyword evidence="3" id="KW-0515">Mutator protein</keyword>
<evidence type="ECO:0000256" key="12">
    <source>
        <dbReference type="ARBA" id="ARBA00038905"/>
    </source>
</evidence>
<evidence type="ECO:0000259" key="17">
    <source>
        <dbReference type="PROSITE" id="PS51462"/>
    </source>
</evidence>
<evidence type="ECO:0000256" key="5">
    <source>
        <dbReference type="ARBA" id="ARBA00022723"/>
    </source>
</evidence>
<dbReference type="RefSeq" id="WP_224195043.1">
    <property type="nucleotide sequence ID" value="NZ_JAIRAU010000040.1"/>
</dbReference>
<dbReference type="PANTHER" id="PTHR47707:SF1">
    <property type="entry name" value="NUDIX HYDROLASE FAMILY PROTEIN"/>
    <property type="match status" value="1"/>
</dbReference>
<name>A0ABS7TYM4_9BACT</name>
<comment type="caution">
    <text evidence="18">The sequence shown here is derived from an EMBL/GenBank/DDBJ whole genome shotgun (WGS) entry which is preliminary data.</text>
</comment>
<comment type="catalytic activity">
    <reaction evidence="11">
        <text>8-oxo-GTP + H2O = 8-oxo-GMP + diphosphate + H(+)</text>
        <dbReference type="Rhea" id="RHEA:67616"/>
        <dbReference type="ChEBI" id="CHEBI:15377"/>
        <dbReference type="ChEBI" id="CHEBI:15378"/>
        <dbReference type="ChEBI" id="CHEBI:33019"/>
        <dbReference type="ChEBI" id="CHEBI:143553"/>
        <dbReference type="ChEBI" id="CHEBI:145694"/>
    </reaction>
</comment>
<dbReference type="InterPro" id="IPR020084">
    <property type="entry name" value="NUDIX_hydrolase_CS"/>
</dbReference>
<evidence type="ECO:0000256" key="8">
    <source>
        <dbReference type="ARBA" id="ARBA00022842"/>
    </source>
</evidence>
<evidence type="ECO:0000256" key="14">
    <source>
        <dbReference type="ARBA" id="ARBA00041592"/>
    </source>
</evidence>
<evidence type="ECO:0000256" key="13">
    <source>
        <dbReference type="ARBA" id="ARBA00040794"/>
    </source>
</evidence>
<comment type="catalytic activity">
    <reaction evidence="10">
        <text>8-oxo-dGTP + H2O = 8-oxo-dGMP + diphosphate + H(+)</text>
        <dbReference type="Rhea" id="RHEA:31575"/>
        <dbReference type="ChEBI" id="CHEBI:15377"/>
        <dbReference type="ChEBI" id="CHEBI:15378"/>
        <dbReference type="ChEBI" id="CHEBI:33019"/>
        <dbReference type="ChEBI" id="CHEBI:63224"/>
        <dbReference type="ChEBI" id="CHEBI:77896"/>
        <dbReference type="EC" id="3.6.1.55"/>
    </reaction>
</comment>
<evidence type="ECO:0000313" key="18">
    <source>
        <dbReference type="EMBL" id="MBZ5713300.1"/>
    </source>
</evidence>
<reference evidence="18" key="1">
    <citation type="submission" date="2021-08" db="EMBL/GenBank/DDBJ databases">
        <authorList>
            <person name="Stevens D.C."/>
        </authorList>
    </citation>
    <scope>NUCLEOTIDE SEQUENCE</scope>
    <source>
        <strain evidence="18">DSM 53165</strain>
    </source>
</reference>
<gene>
    <name evidence="18" type="ORF">K7C98_29035</name>
</gene>
<keyword evidence="19" id="KW-1185">Reference proteome</keyword>
<dbReference type="Pfam" id="PF00293">
    <property type="entry name" value="NUDIX"/>
    <property type="match status" value="1"/>
</dbReference>
<dbReference type="Proteomes" id="UP001139031">
    <property type="component" value="Unassembled WGS sequence"/>
</dbReference>
<evidence type="ECO:0000256" key="3">
    <source>
        <dbReference type="ARBA" id="ARBA00022457"/>
    </source>
</evidence>
<protein>
    <recommendedName>
        <fullName evidence="13">8-oxo-dGTP diphosphatase</fullName>
        <ecNumber evidence="12">3.6.1.55</ecNumber>
    </recommendedName>
    <alternativeName>
        <fullName evidence="16">7,8-dihydro-8-oxoguanine-triphosphatase</fullName>
    </alternativeName>
    <alternativeName>
        <fullName evidence="15">Mutator protein MutT</fullName>
    </alternativeName>
    <alternativeName>
        <fullName evidence="14">dGTP pyrophosphohydrolase</fullName>
    </alternativeName>
</protein>
<evidence type="ECO:0000256" key="10">
    <source>
        <dbReference type="ARBA" id="ARBA00035861"/>
    </source>
</evidence>
<dbReference type="PROSITE" id="PS00893">
    <property type="entry name" value="NUDIX_BOX"/>
    <property type="match status" value="1"/>
</dbReference>
<keyword evidence="7" id="KW-0378">Hydrolase</keyword>
<feature type="domain" description="Nudix hydrolase" evidence="17">
    <location>
        <begin position="3"/>
        <end position="142"/>
    </location>
</feature>
<evidence type="ECO:0000256" key="6">
    <source>
        <dbReference type="ARBA" id="ARBA00022763"/>
    </source>
</evidence>
<evidence type="ECO:0000256" key="7">
    <source>
        <dbReference type="ARBA" id="ARBA00022801"/>
    </source>
</evidence>
<evidence type="ECO:0000256" key="11">
    <source>
        <dbReference type="ARBA" id="ARBA00036904"/>
    </source>
</evidence>
<keyword evidence="6" id="KW-0227">DNA damage</keyword>
<evidence type="ECO:0000313" key="19">
    <source>
        <dbReference type="Proteomes" id="UP001139031"/>
    </source>
</evidence>
<evidence type="ECO:0000256" key="1">
    <source>
        <dbReference type="ARBA" id="ARBA00001946"/>
    </source>
</evidence>
<evidence type="ECO:0000256" key="15">
    <source>
        <dbReference type="ARBA" id="ARBA00041979"/>
    </source>
</evidence>
<dbReference type="SUPFAM" id="SSF55811">
    <property type="entry name" value="Nudix"/>
    <property type="match status" value="1"/>
</dbReference>
<keyword evidence="5" id="KW-0479">Metal-binding</keyword>
<keyword evidence="8" id="KW-0460">Magnesium</keyword>
<evidence type="ECO:0000256" key="16">
    <source>
        <dbReference type="ARBA" id="ARBA00042798"/>
    </source>
</evidence>
<dbReference type="PROSITE" id="PS51462">
    <property type="entry name" value="NUDIX"/>
    <property type="match status" value="1"/>
</dbReference>
<dbReference type="PANTHER" id="PTHR47707">
    <property type="entry name" value="8-OXO-DGTP DIPHOSPHATASE"/>
    <property type="match status" value="1"/>
</dbReference>
<comment type="cofactor">
    <cofactor evidence="1">
        <name>Mg(2+)</name>
        <dbReference type="ChEBI" id="CHEBI:18420"/>
    </cofactor>
</comment>
<keyword evidence="9" id="KW-0234">DNA repair</keyword>
<evidence type="ECO:0000256" key="2">
    <source>
        <dbReference type="ARBA" id="ARBA00005582"/>
    </source>
</evidence>
<dbReference type="EMBL" id="JAIRAU010000040">
    <property type="protein sequence ID" value="MBZ5713300.1"/>
    <property type="molecule type" value="Genomic_DNA"/>
</dbReference>
<dbReference type="Gene3D" id="3.90.79.10">
    <property type="entry name" value="Nucleoside Triphosphate Pyrophosphohydrolase"/>
    <property type="match status" value="1"/>
</dbReference>
<comment type="similarity">
    <text evidence="2">Belongs to the Nudix hydrolase family.</text>
</comment>
<dbReference type="InterPro" id="IPR000086">
    <property type="entry name" value="NUDIX_hydrolase_dom"/>
</dbReference>
<dbReference type="EC" id="3.6.1.55" evidence="12"/>
<evidence type="ECO:0000256" key="9">
    <source>
        <dbReference type="ARBA" id="ARBA00023204"/>
    </source>
</evidence>
<accession>A0ABS7TYM4</accession>
<keyword evidence="4" id="KW-0235">DNA replication</keyword>
<organism evidence="18 19">
    <name type="scientific">Nannocystis pusilla</name>
    <dbReference type="NCBI Taxonomy" id="889268"/>
    <lineage>
        <taxon>Bacteria</taxon>
        <taxon>Pseudomonadati</taxon>
        <taxon>Myxococcota</taxon>
        <taxon>Polyangia</taxon>
        <taxon>Nannocystales</taxon>
        <taxon>Nannocystaceae</taxon>
        <taxon>Nannocystis</taxon>
    </lineage>
</organism>
<dbReference type="InterPro" id="IPR015797">
    <property type="entry name" value="NUDIX_hydrolase-like_dom_sf"/>
</dbReference>
<proteinExistence type="inferred from homology"/>